<evidence type="ECO:0000256" key="11">
    <source>
        <dbReference type="ARBA" id="ARBA00060039"/>
    </source>
</evidence>
<comment type="pathway">
    <text evidence="1">Porphyrin-containing compound metabolism; protoporphyrin-IX biosynthesis; coproporphyrinogen-III from 5-aminolevulinate: step 3/4.</text>
</comment>
<dbReference type="PANTHER" id="PTHR12390:SF0">
    <property type="entry name" value="UROPORPHYRINOGEN-III SYNTHASE"/>
    <property type="match status" value="1"/>
</dbReference>
<organism evidence="13 14">
    <name type="scientific">Chironomus riparius</name>
    <dbReference type="NCBI Taxonomy" id="315576"/>
    <lineage>
        <taxon>Eukaryota</taxon>
        <taxon>Metazoa</taxon>
        <taxon>Ecdysozoa</taxon>
        <taxon>Arthropoda</taxon>
        <taxon>Hexapoda</taxon>
        <taxon>Insecta</taxon>
        <taxon>Pterygota</taxon>
        <taxon>Neoptera</taxon>
        <taxon>Endopterygota</taxon>
        <taxon>Diptera</taxon>
        <taxon>Nematocera</taxon>
        <taxon>Chironomoidea</taxon>
        <taxon>Chironomidae</taxon>
        <taxon>Chironominae</taxon>
        <taxon>Chironomus</taxon>
    </lineage>
</organism>
<evidence type="ECO:0000256" key="3">
    <source>
        <dbReference type="ARBA" id="ARBA00013109"/>
    </source>
</evidence>
<dbReference type="InterPro" id="IPR003754">
    <property type="entry name" value="4pyrrol_synth_uPrphyn_synth"/>
</dbReference>
<evidence type="ECO:0000256" key="4">
    <source>
        <dbReference type="ARBA" id="ARBA00023133"/>
    </source>
</evidence>
<feature type="domain" description="Tetrapyrrole biosynthesis uroporphyrinogen III synthase" evidence="12">
    <location>
        <begin position="14"/>
        <end position="243"/>
    </location>
</feature>
<dbReference type="GO" id="GO:0004852">
    <property type="term" value="F:uroporphyrinogen-III synthase activity"/>
    <property type="evidence" value="ECO:0007669"/>
    <property type="project" value="UniProtKB-EC"/>
</dbReference>
<evidence type="ECO:0000256" key="1">
    <source>
        <dbReference type="ARBA" id="ARBA00004772"/>
    </source>
</evidence>
<keyword evidence="14" id="KW-1185">Reference proteome</keyword>
<accession>A0A9N9RZU8</accession>
<dbReference type="EMBL" id="OU895878">
    <property type="protein sequence ID" value="CAG9805607.1"/>
    <property type="molecule type" value="Genomic_DNA"/>
</dbReference>
<keyword evidence="6" id="KW-0627">Porphyrin biosynthesis</keyword>
<comment type="catalytic activity">
    <reaction evidence="10">
        <text>hydroxymethylbilane = uroporphyrinogen III + H2O</text>
        <dbReference type="Rhea" id="RHEA:18965"/>
        <dbReference type="ChEBI" id="CHEBI:15377"/>
        <dbReference type="ChEBI" id="CHEBI:57308"/>
        <dbReference type="ChEBI" id="CHEBI:57845"/>
        <dbReference type="EC" id="4.2.1.75"/>
    </reaction>
</comment>
<comment type="similarity">
    <text evidence="2">Belongs to the uroporphyrinogen-III synthase family.</text>
</comment>
<dbReference type="PANTHER" id="PTHR12390">
    <property type="entry name" value="UROPORPHYRINOGEN III SYNTHASE"/>
    <property type="match status" value="1"/>
</dbReference>
<dbReference type="GO" id="GO:0006780">
    <property type="term" value="P:uroporphyrinogen III biosynthetic process"/>
    <property type="evidence" value="ECO:0007669"/>
    <property type="project" value="InterPro"/>
</dbReference>
<evidence type="ECO:0000256" key="6">
    <source>
        <dbReference type="ARBA" id="ARBA00023244"/>
    </source>
</evidence>
<dbReference type="AlphaFoldDB" id="A0A9N9RZU8"/>
<evidence type="ECO:0000256" key="7">
    <source>
        <dbReference type="ARBA" id="ARBA00031702"/>
    </source>
</evidence>
<evidence type="ECO:0000256" key="5">
    <source>
        <dbReference type="ARBA" id="ARBA00023239"/>
    </source>
</evidence>
<dbReference type="SUPFAM" id="SSF69618">
    <property type="entry name" value="HemD-like"/>
    <property type="match status" value="1"/>
</dbReference>
<evidence type="ECO:0000256" key="8">
    <source>
        <dbReference type="ARBA" id="ARBA00032649"/>
    </source>
</evidence>
<dbReference type="Proteomes" id="UP001153620">
    <property type="component" value="Chromosome 2"/>
</dbReference>
<protein>
    <recommendedName>
        <fullName evidence="9">Uroporphyrinogen-III synthase</fullName>
        <ecNumber evidence="3">4.2.1.75</ecNumber>
    </recommendedName>
    <alternativeName>
        <fullName evidence="8">Hydroxymethylbilane hydrolyase [cyclizing]</fullName>
    </alternativeName>
    <alternativeName>
        <fullName evidence="7">Uroporphyrinogen-III cosynthase</fullName>
    </alternativeName>
</protein>
<proteinExistence type="inferred from homology"/>
<keyword evidence="4" id="KW-0350">Heme biosynthesis</keyword>
<dbReference type="InterPro" id="IPR036108">
    <property type="entry name" value="4pyrrol_syn_uPrphyn_synt_sf"/>
</dbReference>
<evidence type="ECO:0000259" key="12">
    <source>
        <dbReference type="Pfam" id="PF02602"/>
    </source>
</evidence>
<dbReference type="CDD" id="cd06578">
    <property type="entry name" value="HemD"/>
    <property type="match status" value="1"/>
</dbReference>
<dbReference type="EC" id="4.2.1.75" evidence="3"/>
<dbReference type="InterPro" id="IPR039793">
    <property type="entry name" value="UROS/Hem4"/>
</dbReference>
<evidence type="ECO:0000256" key="10">
    <source>
        <dbReference type="ARBA" id="ARBA00048617"/>
    </source>
</evidence>
<dbReference type="Gene3D" id="3.40.50.10090">
    <property type="match status" value="2"/>
</dbReference>
<evidence type="ECO:0000256" key="9">
    <source>
        <dbReference type="ARBA" id="ARBA00040167"/>
    </source>
</evidence>
<evidence type="ECO:0000313" key="14">
    <source>
        <dbReference type="Proteomes" id="UP001153620"/>
    </source>
</evidence>
<gene>
    <name evidence="13" type="ORF">CHIRRI_LOCUS8476</name>
</gene>
<evidence type="ECO:0000313" key="13">
    <source>
        <dbReference type="EMBL" id="CAG9805607.1"/>
    </source>
</evidence>
<dbReference type="Pfam" id="PF02602">
    <property type="entry name" value="HEM4"/>
    <property type="match status" value="1"/>
</dbReference>
<comment type="function">
    <text evidence="11">Catalyzes cyclization of the linear tetrapyrrole, hydroxymethylbilane, to the macrocyclic uroporphyrinogen III, the branch point for the various sub-pathways leading to the wide diversity of porphyrins. Porphyrins act as cofactors for a multitude of enzymes that perform a variety of processes within the cell such as methionine synthesis (vitamin B12) or oxygen transport (heme).</text>
</comment>
<reference evidence="13" key="1">
    <citation type="submission" date="2022-01" db="EMBL/GenBank/DDBJ databases">
        <authorList>
            <person name="King R."/>
        </authorList>
    </citation>
    <scope>NUCLEOTIDE SEQUENCE</scope>
</reference>
<keyword evidence="5" id="KW-0456">Lyase</keyword>
<dbReference type="OrthoDB" id="5595751at2759"/>
<dbReference type="GO" id="GO:0006785">
    <property type="term" value="P:heme B biosynthetic process"/>
    <property type="evidence" value="ECO:0007669"/>
    <property type="project" value="UniProtKB-ARBA"/>
</dbReference>
<evidence type="ECO:0000256" key="2">
    <source>
        <dbReference type="ARBA" id="ARBA00008133"/>
    </source>
</evidence>
<dbReference type="FunFam" id="3.40.50.10090:FF:000003">
    <property type="entry name" value="uroporphyrinogen-III synthase"/>
    <property type="match status" value="1"/>
</dbReference>
<name>A0A9N9RZU8_9DIPT</name>
<reference evidence="13" key="2">
    <citation type="submission" date="2022-10" db="EMBL/GenBank/DDBJ databases">
        <authorList>
            <consortium name="ENA_rothamsted_submissions"/>
            <consortium name="culmorum"/>
            <person name="King R."/>
        </authorList>
    </citation>
    <scope>NUCLEOTIDE SEQUENCE</scope>
</reference>
<sequence length="250" mass="28093">MKVVLIKSESDGPDKFVEKLQKNSFNVTSISSIDFQFKNLDKLNDILKNHSDSYDGMIFTSPRAVHALKNAVEQNDSTILNDWILKDFNYSVGEGTYTLVDMLLNMKTKGKEAGNALKLSSIIANDFKNRFDKRKLLFVCGNLKQDILERNLKDNAIDLDVIEVYETIQHPNLDSSINELKDVQFLVFFSPSSVNFSLPLISKHGIDISSIKIIAIGPSTEKCLSSNNIKCYVCDKPSPESLINFIKSCV</sequence>
<dbReference type="GO" id="GO:0005829">
    <property type="term" value="C:cytosol"/>
    <property type="evidence" value="ECO:0007669"/>
    <property type="project" value="TreeGrafter"/>
</dbReference>